<name>A0A0K0ERX3_STRER</name>
<sequence length="131" mass="14523">MDSKNEDLKWKVIKQKPGGVVPSIPKELLVEEEGENFFKAAMSRSLKNPFVPVGLVATCSCLVGMIIATKKRELLKAQYYMRGRIAAQAFTIVALVVGGLHTLNWDLSVFFKRKLNVPNLFGEGDQSKPSV</sequence>
<dbReference type="GO" id="GO:0031966">
    <property type="term" value="C:mitochondrial membrane"/>
    <property type="evidence" value="ECO:0007669"/>
    <property type="project" value="UniProtKB-SubCell"/>
</dbReference>
<dbReference type="PANTHER" id="PTHR12297:SF18">
    <property type="entry name" value="HIG1 DOMAIN FAMILY MEMBER 2A"/>
    <property type="match status" value="1"/>
</dbReference>
<evidence type="ECO:0000256" key="5">
    <source>
        <dbReference type="SAM" id="Phobius"/>
    </source>
</evidence>
<dbReference type="InterPro" id="IPR050355">
    <property type="entry name" value="RCF1"/>
</dbReference>
<accession>A0A0K0ERX3</accession>
<evidence type="ECO:0000313" key="9">
    <source>
        <dbReference type="WBParaSite" id="TCONS_00003165.p1"/>
    </source>
</evidence>
<feature type="transmembrane region" description="Helical" evidence="5">
    <location>
        <begin position="50"/>
        <end position="68"/>
    </location>
</feature>
<dbReference type="WBParaSite" id="TCONS_00003165.p1">
    <property type="protein sequence ID" value="TCONS_00003165.p1"/>
    <property type="gene ID" value="XLOC_002915"/>
</dbReference>
<reference evidence="8" key="1">
    <citation type="submission" date="2015-08" db="UniProtKB">
        <authorList>
            <consortium name="WormBaseParasite"/>
        </authorList>
    </citation>
    <scope>IDENTIFICATION</scope>
</reference>
<evidence type="ECO:0000313" key="8">
    <source>
        <dbReference type="WBParaSite" id="SSTP_0001220300.1"/>
    </source>
</evidence>
<keyword evidence="7" id="KW-1185">Reference proteome</keyword>
<keyword evidence="4 5" id="KW-0472">Membrane</keyword>
<dbReference type="WBParaSite" id="SSTP_0001220300.1">
    <property type="protein sequence ID" value="SSTP_0001220300.1"/>
    <property type="gene ID" value="SSTP_0001220300"/>
</dbReference>
<keyword evidence="3 5" id="KW-1133">Transmembrane helix</keyword>
<comment type="subcellular location">
    <subcellularLocation>
        <location evidence="1">Mitochondrion membrane</location>
    </subcellularLocation>
</comment>
<dbReference type="GO" id="GO:0097250">
    <property type="term" value="P:mitochondrial respirasome assembly"/>
    <property type="evidence" value="ECO:0007669"/>
    <property type="project" value="TreeGrafter"/>
</dbReference>
<evidence type="ECO:0000313" key="7">
    <source>
        <dbReference type="Proteomes" id="UP000035681"/>
    </source>
</evidence>
<dbReference type="Proteomes" id="UP000035681">
    <property type="component" value="Unplaced"/>
</dbReference>
<dbReference type="AlphaFoldDB" id="A0A0K0ERX3"/>
<feature type="domain" description="HIG1" evidence="6">
    <location>
        <begin position="22"/>
        <end position="113"/>
    </location>
</feature>
<keyword evidence="2 5" id="KW-0812">Transmembrane</keyword>
<evidence type="ECO:0000256" key="2">
    <source>
        <dbReference type="ARBA" id="ARBA00022692"/>
    </source>
</evidence>
<dbReference type="Pfam" id="PF04588">
    <property type="entry name" value="HIG_1_N"/>
    <property type="match status" value="1"/>
</dbReference>
<dbReference type="Gene3D" id="6.10.140.1320">
    <property type="match status" value="1"/>
</dbReference>
<evidence type="ECO:0000256" key="3">
    <source>
        <dbReference type="ARBA" id="ARBA00022989"/>
    </source>
</evidence>
<evidence type="ECO:0000256" key="4">
    <source>
        <dbReference type="ARBA" id="ARBA00023136"/>
    </source>
</evidence>
<dbReference type="PANTHER" id="PTHR12297">
    <property type="entry name" value="HYPOXIA-INDUCBILE GENE 1 HIG1 -RELATED"/>
    <property type="match status" value="1"/>
</dbReference>
<feature type="transmembrane region" description="Helical" evidence="5">
    <location>
        <begin position="89"/>
        <end position="111"/>
    </location>
</feature>
<protein>
    <submittedName>
        <fullName evidence="8 9">HIG1 domain-containing protein</fullName>
    </submittedName>
</protein>
<proteinExistence type="predicted"/>
<dbReference type="InterPro" id="IPR007667">
    <property type="entry name" value="Hypoxia_induced_domain"/>
</dbReference>
<evidence type="ECO:0000259" key="6">
    <source>
        <dbReference type="PROSITE" id="PS51503"/>
    </source>
</evidence>
<dbReference type="STRING" id="6248.A0A0K0ERX3"/>
<evidence type="ECO:0000256" key="1">
    <source>
        <dbReference type="ARBA" id="ARBA00004325"/>
    </source>
</evidence>
<dbReference type="PROSITE" id="PS51503">
    <property type="entry name" value="HIG1"/>
    <property type="match status" value="1"/>
</dbReference>
<organism evidence="8">
    <name type="scientific">Strongyloides stercoralis</name>
    <name type="common">Threadworm</name>
    <dbReference type="NCBI Taxonomy" id="6248"/>
    <lineage>
        <taxon>Eukaryota</taxon>
        <taxon>Metazoa</taxon>
        <taxon>Ecdysozoa</taxon>
        <taxon>Nematoda</taxon>
        <taxon>Chromadorea</taxon>
        <taxon>Rhabditida</taxon>
        <taxon>Tylenchina</taxon>
        <taxon>Panagrolaimomorpha</taxon>
        <taxon>Strongyloidoidea</taxon>
        <taxon>Strongyloididae</taxon>
        <taxon>Strongyloides</taxon>
    </lineage>
</organism>